<keyword evidence="3" id="KW-1185">Reference proteome</keyword>
<gene>
    <name evidence="2" type="ORF">HAQ05_06170</name>
</gene>
<dbReference type="Proteomes" id="UP000805841">
    <property type="component" value="Unassembled WGS sequence"/>
</dbReference>
<keyword evidence="1" id="KW-0472">Membrane</keyword>
<proteinExistence type="predicted"/>
<feature type="transmembrane region" description="Helical" evidence="1">
    <location>
        <begin position="88"/>
        <end position="109"/>
    </location>
</feature>
<protein>
    <submittedName>
        <fullName evidence="2">DUF3325 domain-containing protein</fullName>
    </submittedName>
</protein>
<reference evidence="2 3" key="1">
    <citation type="journal article" date="2020" name="Insects">
        <title>Bacteria Belonging to Pseudomonas typographi sp. nov. from the Bark Beetle Ips typographus Have Genomic Potential to Aid in the Host Ecology.</title>
        <authorList>
            <person name="Peral-Aranega E."/>
            <person name="Saati-Santamaria Z."/>
            <person name="Kolarik M."/>
            <person name="Rivas R."/>
            <person name="Garcia-Fraile P."/>
        </authorList>
    </citation>
    <scope>NUCLEOTIDE SEQUENCE [LARGE SCALE GENOMIC DNA]</scope>
    <source>
        <strain evidence="2 3">CA3A</strain>
    </source>
</reference>
<dbReference type="InterPro" id="IPR021762">
    <property type="entry name" value="DUF3325"/>
</dbReference>
<comment type="caution">
    <text evidence="2">The sequence shown here is derived from an EMBL/GenBank/DDBJ whole genome shotgun (WGS) entry which is preliminary data.</text>
</comment>
<name>A0ABR7YYK6_9PSED</name>
<organism evidence="2 3">
    <name type="scientific">Pseudomonas typographi</name>
    <dbReference type="NCBI Taxonomy" id="2715964"/>
    <lineage>
        <taxon>Bacteria</taxon>
        <taxon>Pseudomonadati</taxon>
        <taxon>Pseudomonadota</taxon>
        <taxon>Gammaproteobacteria</taxon>
        <taxon>Pseudomonadales</taxon>
        <taxon>Pseudomonadaceae</taxon>
        <taxon>Pseudomonas</taxon>
    </lineage>
</organism>
<accession>A0ABR7YYK6</accession>
<feature type="transmembrane region" description="Helical" evidence="1">
    <location>
        <begin position="59"/>
        <end position="82"/>
    </location>
</feature>
<dbReference type="RefSeq" id="WP_190418490.1">
    <property type="nucleotide sequence ID" value="NZ_JAAOCA010000006.1"/>
</dbReference>
<evidence type="ECO:0000313" key="3">
    <source>
        <dbReference type="Proteomes" id="UP000805841"/>
    </source>
</evidence>
<sequence>MLVSALLCYAGFMALCLAMQKHHASLVGRQGAPGLLRALRWAGWCLLGLSPWPAMAAQGWAFGLVQWCAVLMASAGLLVWLLPYRPRLAVGLAGVCVIAGPAGALLAGFG</sequence>
<keyword evidence="1" id="KW-0812">Transmembrane</keyword>
<keyword evidence="1" id="KW-1133">Transmembrane helix</keyword>
<evidence type="ECO:0000256" key="1">
    <source>
        <dbReference type="SAM" id="Phobius"/>
    </source>
</evidence>
<evidence type="ECO:0000313" key="2">
    <source>
        <dbReference type="EMBL" id="MBD1598291.1"/>
    </source>
</evidence>
<dbReference type="Pfam" id="PF11804">
    <property type="entry name" value="DUF3325"/>
    <property type="match status" value="1"/>
</dbReference>
<dbReference type="EMBL" id="JAAOCA010000006">
    <property type="protein sequence ID" value="MBD1598291.1"/>
    <property type="molecule type" value="Genomic_DNA"/>
</dbReference>